<dbReference type="NCBIfam" id="TIGR00212">
    <property type="entry name" value="hemC"/>
    <property type="match status" value="1"/>
</dbReference>
<dbReference type="PANTHER" id="PTHR11557:SF0">
    <property type="entry name" value="PORPHOBILINOGEN DEAMINASE"/>
    <property type="match status" value="1"/>
</dbReference>
<feature type="domain" description="Porphobilinogen deaminase N-terminal" evidence="9">
    <location>
        <begin position="5"/>
        <end position="211"/>
    </location>
</feature>
<dbReference type="AlphaFoldDB" id="A0A3B0UTX2"/>
<evidence type="ECO:0000256" key="6">
    <source>
        <dbReference type="ARBA" id="ARBA00022679"/>
    </source>
</evidence>
<evidence type="ECO:0000256" key="2">
    <source>
        <dbReference type="ARBA" id="ARBA00002869"/>
    </source>
</evidence>
<comment type="function">
    <text evidence="2">Tetrapolymerization of the monopyrrole PBG into the hydroxymethylbilane pre-uroporphyrinogen in several discrete steps.</text>
</comment>
<evidence type="ECO:0000256" key="7">
    <source>
        <dbReference type="ARBA" id="ARBA00023244"/>
    </source>
</evidence>
<dbReference type="InterPro" id="IPR000860">
    <property type="entry name" value="HemC"/>
</dbReference>
<protein>
    <recommendedName>
        <fullName evidence="5">hydroxymethylbilane synthase</fullName>
        <ecNumber evidence="5">2.5.1.61</ecNumber>
    </recommendedName>
    <alternativeName>
        <fullName evidence="8">Hydroxymethylbilane synthase</fullName>
    </alternativeName>
</protein>
<dbReference type="Pfam" id="PF01379">
    <property type="entry name" value="Porphobil_deam"/>
    <property type="match status" value="1"/>
</dbReference>
<evidence type="ECO:0000256" key="3">
    <source>
        <dbReference type="ARBA" id="ARBA00004735"/>
    </source>
</evidence>
<evidence type="ECO:0000256" key="8">
    <source>
        <dbReference type="ARBA" id="ARBA00033064"/>
    </source>
</evidence>
<dbReference type="EC" id="2.5.1.61" evidence="5"/>
<reference evidence="10" key="1">
    <citation type="submission" date="2018-06" db="EMBL/GenBank/DDBJ databases">
        <authorList>
            <person name="Zhirakovskaya E."/>
        </authorList>
    </citation>
    <scope>NUCLEOTIDE SEQUENCE</scope>
</reference>
<evidence type="ECO:0000256" key="1">
    <source>
        <dbReference type="ARBA" id="ARBA00001916"/>
    </source>
</evidence>
<accession>A0A3B0UTX2</accession>
<dbReference type="SUPFAM" id="SSF53850">
    <property type="entry name" value="Periplasmic binding protein-like II"/>
    <property type="match status" value="1"/>
</dbReference>
<dbReference type="PRINTS" id="PR00151">
    <property type="entry name" value="PORPHBDMNASE"/>
</dbReference>
<gene>
    <name evidence="10" type="ORF">MNBD_BACTEROID07-911</name>
</gene>
<evidence type="ECO:0000259" key="9">
    <source>
        <dbReference type="Pfam" id="PF01379"/>
    </source>
</evidence>
<proteinExistence type="inferred from homology"/>
<dbReference type="EMBL" id="UOET01000422">
    <property type="protein sequence ID" value="VAW29772.1"/>
    <property type="molecule type" value="Genomic_DNA"/>
</dbReference>
<keyword evidence="6 10" id="KW-0808">Transferase</keyword>
<keyword evidence="7" id="KW-0627">Porphyrin biosynthesis</keyword>
<evidence type="ECO:0000256" key="4">
    <source>
        <dbReference type="ARBA" id="ARBA00005638"/>
    </source>
</evidence>
<evidence type="ECO:0000256" key="5">
    <source>
        <dbReference type="ARBA" id="ARBA00012655"/>
    </source>
</evidence>
<dbReference type="GO" id="GO:0004418">
    <property type="term" value="F:hydroxymethylbilane synthase activity"/>
    <property type="evidence" value="ECO:0007669"/>
    <property type="project" value="UniProtKB-EC"/>
</dbReference>
<comment type="similarity">
    <text evidence="4">Belongs to the HMBS family.</text>
</comment>
<sequence>MGRTVVIGTRGSKLALYQANRTKSKLEKYFPELNFTLEIIHTKGDKILDVALSKIGDKGLFTKEIEQVLLDNHIDMAVHSMKDLPTLFPEGLKLGAVLERGEPREALVSTGRRKLSELTQKDVIATSSARRRAELLKINPDFNIVDIRGNVDTRINKWKAGYCTAMIMAATGLQRLGLAENISELVNPAQMLPAPAQGIIAIESRKNDTFIDDLLQQINHRES</sequence>
<organism evidence="10">
    <name type="scientific">hydrothermal vent metagenome</name>
    <dbReference type="NCBI Taxonomy" id="652676"/>
    <lineage>
        <taxon>unclassified sequences</taxon>
        <taxon>metagenomes</taxon>
        <taxon>ecological metagenomes</taxon>
    </lineage>
</organism>
<dbReference type="PANTHER" id="PTHR11557">
    <property type="entry name" value="PORPHOBILINOGEN DEAMINASE"/>
    <property type="match status" value="1"/>
</dbReference>
<dbReference type="FunFam" id="3.40.190.10:FF:000005">
    <property type="entry name" value="Porphobilinogen deaminase"/>
    <property type="match status" value="1"/>
</dbReference>
<dbReference type="InterPro" id="IPR022417">
    <property type="entry name" value="Porphobilin_deaminase_N"/>
</dbReference>
<dbReference type="Gene3D" id="3.40.190.10">
    <property type="entry name" value="Periplasmic binding protein-like II"/>
    <property type="match status" value="2"/>
</dbReference>
<feature type="non-terminal residue" evidence="10">
    <location>
        <position position="223"/>
    </location>
</feature>
<dbReference type="GO" id="GO:0005737">
    <property type="term" value="C:cytoplasm"/>
    <property type="evidence" value="ECO:0007669"/>
    <property type="project" value="TreeGrafter"/>
</dbReference>
<evidence type="ECO:0000313" key="10">
    <source>
        <dbReference type="EMBL" id="VAW29772.1"/>
    </source>
</evidence>
<comment type="pathway">
    <text evidence="3">Porphyrin-containing compound metabolism; protoporphyrin-IX biosynthesis; coproporphyrinogen-III from 5-aminolevulinate: step 2/4.</text>
</comment>
<name>A0A3B0UTX2_9ZZZZ</name>
<dbReference type="GO" id="GO:0006783">
    <property type="term" value="P:heme biosynthetic process"/>
    <property type="evidence" value="ECO:0007669"/>
    <property type="project" value="TreeGrafter"/>
</dbReference>
<dbReference type="FunFam" id="3.40.190.10:FF:000004">
    <property type="entry name" value="Porphobilinogen deaminase"/>
    <property type="match status" value="1"/>
</dbReference>
<comment type="cofactor">
    <cofactor evidence="1">
        <name>dipyrromethane</name>
        <dbReference type="ChEBI" id="CHEBI:60342"/>
    </cofactor>
</comment>